<dbReference type="EMBL" id="MSDW01000002">
    <property type="protein sequence ID" value="OKY77404.1"/>
    <property type="molecule type" value="Genomic_DNA"/>
</dbReference>
<evidence type="ECO:0000256" key="6">
    <source>
        <dbReference type="ARBA" id="ARBA00022989"/>
    </source>
</evidence>
<feature type="transmembrane region" description="Helical" evidence="8">
    <location>
        <begin position="270"/>
        <end position="292"/>
    </location>
</feature>
<protein>
    <submittedName>
        <fullName evidence="10">Glycosyl transferase family 2</fullName>
    </submittedName>
</protein>
<dbReference type="InterPro" id="IPR050256">
    <property type="entry name" value="Glycosyltransferase_2"/>
</dbReference>
<dbReference type="AlphaFoldDB" id="A0A1Q6DSQ7"/>
<organism evidence="10 11">
    <name type="scientific">Methanohalarchaeum thermophilum</name>
    <dbReference type="NCBI Taxonomy" id="1903181"/>
    <lineage>
        <taxon>Archaea</taxon>
        <taxon>Methanobacteriati</taxon>
        <taxon>Methanobacteriota</taxon>
        <taxon>Methanonatronarchaeia</taxon>
        <taxon>Methanonatronarchaeales</taxon>
        <taxon>Methanonatronarchaeaceae</taxon>
        <taxon>Candidatus Methanohalarchaeum</taxon>
    </lineage>
</organism>
<dbReference type="GO" id="GO:0005886">
    <property type="term" value="C:plasma membrane"/>
    <property type="evidence" value="ECO:0007669"/>
    <property type="project" value="TreeGrafter"/>
</dbReference>
<evidence type="ECO:0000256" key="3">
    <source>
        <dbReference type="ARBA" id="ARBA00022679"/>
    </source>
</evidence>
<comment type="caution">
    <text evidence="10">The sequence shown here is derived from an EMBL/GenBank/DDBJ whole genome shotgun (WGS) entry which is preliminary data.</text>
</comment>
<dbReference type="Proteomes" id="UP000185744">
    <property type="component" value="Unassembled WGS sequence"/>
</dbReference>
<dbReference type="Pfam" id="PF00535">
    <property type="entry name" value="Glycos_transf_2"/>
    <property type="match status" value="1"/>
</dbReference>
<keyword evidence="2" id="KW-0328">Glycosyltransferase</keyword>
<dbReference type="PANTHER" id="PTHR48090">
    <property type="entry name" value="UNDECAPRENYL-PHOSPHATE 4-DEOXY-4-FORMAMIDO-L-ARABINOSE TRANSFERASE-RELATED"/>
    <property type="match status" value="1"/>
</dbReference>
<dbReference type="InterPro" id="IPR001173">
    <property type="entry name" value="Glyco_trans_2-like"/>
</dbReference>
<dbReference type="CDD" id="cd04187">
    <property type="entry name" value="DPM1_like_bac"/>
    <property type="match status" value="1"/>
</dbReference>
<keyword evidence="1" id="KW-1003">Cell membrane</keyword>
<proteinExistence type="predicted"/>
<keyword evidence="11" id="KW-1185">Reference proteome</keyword>
<evidence type="ECO:0000256" key="5">
    <source>
        <dbReference type="ARBA" id="ARBA00022985"/>
    </source>
</evidence>
<dbReference type="InterPro" id="IPR029044">
    <property type="entry name" value="Nucleotide-diphossugar_trans"/>
</dbReference>
<feature type="domain" description="Glycosyltransferase 2-like" evidence="9">
    <location>
        <begin position="4"/>
        <end position="165"/>
    </location>
</feature>
<dbReference type="Gene3D" id="3.90.550.10">
    <property type="entry name" value="Spore Coat Polysaccharide Biosynthesis Protein SpsA, Chain A"/>
    <property type="match status" value="1"/>
</dbReference>
<dbReference type="FunCoup" id="A0A1Q6DSQ7">
    <property type="interactions" value="17"/>
</dbReference>
<dbReference type="SUPFAM" id="SSF53448">
    <property type="entry name" value="Nucleotide-diphospho-sugar transferases"/>
    <property type="match status" value="1"/>
</dbReference>
<name>A0A1Q6DSQ7_METT1</name>
<evidence type="ECO:0000256" key="2">
    <source>
        <dbReference type="ARBA" id="ARBA00022676"/>
    </source>
</evidence>
<feature type="transmembrane region" description="Helical" evidence="8">
    <location>
        <begin position="230"/>
        <end position="250"/>
    </location>
</feature>
<evidence type="ECO:0000313" key="11">
    <source>
        <dbReference type="Proteomes" id="UP000185744"/>
    </source>
</evidence>
<evidence type="ECO:0000256" key="1">
    <source>
        <dbReference type="ARBA" id="ARBA00022475"/>
    </source>
</evidence>
<evidence type="ECO:0000313" key="10">
    <source>
        <dbReference type="EMBL" id="OKY77404.1"/>
    </source>
</evidence>
<keyword evidence="5" id="KW-0448">Lipopolysaccharide biosynthesis</keyword>
<dbReference type="PANTHER" id="PTHR48090:SF3">
    <property type="entry name" value="UNDECAPRENYL-PHOSPHATE 4-DEOXY-4-FORMAMIDO-L-ARABINOSE TRANSFERASE"/>
    <property type="match status" value="1"/>
</dbReference>
<dbReference type="InParanoid" id="A0A1Q6DSQ7"/>
<accession>A0A1Q6DSQ7</accession>
<evidence type="ECO:0000256" key="8">
    <source>
        <dbReference type="SAM" id="Phobius"/>
    </source>
</evidence>
<sequence length="309" mass="35818">MDYSIIAPAYNEEKNIKPLYKEIKKVMEEIGGRWELIYIDDGSTDKTKQKTKKLHKKDERVKLISFKRNFGQSAALQAGFDHAKGEIIISMDADLQNDPKDIPKLLEKIKEGYDCVCGWRKNRKDPLIRKKIPSKISNKLASLTGVKLHDFGCTFRAYQKTALKDLNIYGEEHRYIPSKLYKKGYKITETPINHRPREHGKTKYGAKRLIKGSLDLAFHIFWNRYSLRPVHFLGTSGFIFMVAGLLIGSYRVIMKYLFGEPLLQHLPQLILVIGLVLFGLLLIIFGFLTEILKKIYYENKKSYNVEEKI</sequence>
<evidence type="ECO:0000256" key="7">
    <source>
        <dbReference type="ARBA" id="ARBA00023136"/>
    </source>
</evidence>
<keyword evidence="6 8" id="KW-1133">Transmembrane helix</keyword>
<reference evidence="10" key="1">
    <citation type="submission" date="2016-12" db="EMBL/GenBank/DDBJ databases">
        <title>Discovery of methanogenic haloarchaea.</title>
        <authorList>
            <person name="Sorokin D.Y."/>
            <person name="Makarova K.S."/>
            <person name="Abbas B."/>
            <person name="Ferrer M."/>
            <person name="Golyshin P.N."/>
        </authorList>
    </citation>
    <scope>NUCLEOTIDE SEQUENCE [LARGE SCALE GENOMIC DNA]</scope>
    <source>
        <strain evidence="10">HMET1</strain>
    </source>
</reference>
<keyword evidence="4 8" id="KW-0812">Transmembrane</keyword>
<keyword evidence="3 10" id="KW-0808">Transferase</keyword>
<gene>
    <name evidence="10" type="ORF">BTN85_2054</name>
</gene>
<evidence type="ECO:0000256" key="4">
    <source>
        <dbReference type="ARBA" id="ARBA00022692"/>
    </source>
</evidence>
<evidence type="ECO:0000259" key="9">
    <source>
        <dbReference type="Pfam" id="PF00535"/>
    </source>
</evidence>
<dbReference type="GO" id="GO:0016757">
    <property type="term" value="F:glycosyltransferase activity"/>
    <property type="evidence" value="ECO:0007669"/>
    <property type="project" value="UniProtKB-KW"/>
</dbReference>
<keyword evidence="7 8" id="KW-0472">Membrane</keyword>
<dbReference type="STRING" id="1903181.BTN85_2054"/>